<reference evidence="2" key="1">
    <citation type="journal article" date="2015" name="Genome Announc.">
        <title>Genome sequence of the AIDS-associated pathogen Penicillium marneffei (ATCC18224) and its near taxonomic relative Talaromyces stipitatus (ATCC10500).</title>
        <authorList>
            <person name="Nierman W.C."/>
            <person name="Fedorova-Abrams N.D."/>
            <person name="Andrianopoulos A."/>
        </authorList>
    </citation>
    <scope>NUCLEOTIDE SEQUENCE [LARGE SCALE GENOMIC DNA]</scope>
    <source>
        <strain evidence="2">ATCC 10500 / CBS 375.48 / QM 6759 / NRRL 1006</strain>
    </source>
</reference>
<gene>
    <name evidence="1" type="ORF">TSTA_082640</name>
</gene>
<dbReference type="RefSeq" id="XP_002477994.1">
    <property type="nucleotide sequence ID" value="XM_002477949.1"/>
</dbReference>
<dbReference type="Proteomes" id="UP000001745">
    <property type="component" value="Unassembled WGS sequence"/>
</dbReference>
<name>B8M189_TALSN</name>
<accession>B8M189</accession>
<proteinExistence type="predicted"/>
<dbReference type="InParanoid" id="B8M189"/>
<dbReference type="HOGENOM" id="CLU_3279791_0_0_1"/>
<protein>
    <submittedName>
        <fullName evidence="1">Uncharacterized protein</fullName>
    </submittedName>
</protein>
<sequence>METINAEKAIGIANSAEGILIATSSSAKGDMVGMGGSIKDT</sequence>
<dbReference type="PhylomeDB" id="B8M189"/>
<organism evidence="1 2">
    <name type="scientific">Talaromyces stipitatus (strain ATCC 10500 / CBS 375.48 / QM 6759 / NRRL 1006)</name>
    <name type="common">Penicillium stipitatum</name>
    <dbReference type="NCBI Taxonomy" id="441959"/>
    <lineage>
        <taxon>Eukaryota</taxon>
        <taxon>Fungi</taxon>
        <taxon>Dikarya</taxon>
        <taxon>Ascomycota</taxon>
        <taxon>Pezizomycotina</taxon>
        <taxon>Eurotiomycetes</taxon>
        <taxon>Eurotiomycetidae</taxon>
        <taxon>Eurotiales</taxon>
        <taxon>Trichocomaceae</taxon>
        <taxon>Talaromyces</taxon>
        <taxon>Talaromyces sect. Talaromyces</taxon>
    </lineage>
</organism>
<dbReference type="EMBL" id="EQ962653">
    <property type="protein sequence ID" value="EED21031.1"/>
    <property type="molecule type" value="Genomic_DNA"/>
</dbReference>
<dbReference type="GeneID" id="8105142"/>
<evidence type="ECO:0000313" key="2">
    <source>
        <dbReference type="Proteomes" id="UP000001745"/>
    </source>
</evidence>
<dbReference type="VEuPathDB" id="FungiDB:TSTA_082640"/>
<keyword evidence="2" id="KW-1185">Reference proteome</keyword>
<dbReference type="AlphaFoldDB" id="B8M189"/>
<evidence type="ECO:0000313" key="1">
    <source>
        <dbReference type="EMBL" id="EED21031.1"/>
    </source>
</evidence>